<feature type="domain" description="CBS" evidence="6">
    <location>
        <begin position="279"/>
        <end position="331"/>
    </location>
</feature>
<dbReference type="Pfam" id="PF01380">
    <property type="entry name" value="SIS"/>
    <property type="match status" value="1"/>
</dbReference>
<dbReference type="InterPro" id="IPR035474">
    <property type="entry name" value="SIS_Kpsf"/>
</dbReference>
<dbReference type="InterPro" id="IPR004800">
    <property type="entry name" value="KdsD/KpsF-type"/>
</dbReference>
<dbReference type="CDD" id="cd04604">
    <property type="entry name" value="CBS_pair_SIS_assoc"/>
    <property type="match status" value="1"/>
</dbReference>
<keyword evidence="2" id="KW-0677">Repeat</keyword>
<dbReference type="EMBL" id="JASJQH010007319">
    <property type="protein sequence ID" value="KAK9710842.1"/>
    <property type="molecule type" value="Genomic_DNA"/>
</dbReference>
<dbReference type="SMART" id="SM00116">
    <property type="entry name" value="CBS"/>
    <property type="match status" value="2"/>
</dbReference>
<evidence type="ECO:0000256" key="3">
    <source>
        <dbReference type="ARBA" id="ARBA00023122"/>
    </source>
</evidence>
<dbReference type="PROSITE" id="PS51464">
    <property type="entry name" value="SIS"/>
    <property type="match status" value="1"/>
</dbReference>
<evidence type="ECO:0008006" key="10">
    <source>
        <dbReference type="Google" id="ProtNLM"/>
    </source>
</evidence>
<dbReference type="Gene3D" id="3.10.580.10">
    <property type="entry name" value="CBS-domain"/>
    <property type="match status" value="1"/>
</dbReference>
<dbReference type="PIRSF" id="PIRSF004692">
    <property type="entry name" value="KdsD_KpsF"/>
    <property type="match status" value="1"/>
</dbReference>
<dbReference type="Gene3D" id="3.40.50.10490">
    <property type="entry name" value="Glucose-6-phosphate isomerase like protein, domain 1"/>
    <property type="match status" value="1"/>
</dbReference>
<evidence type="ECO:0000256" key="2">
    <source>
        <dbReference type="ARBA" id="ARBA00022737"/>
    </source>
</evidence>
<protein>
    <recommendedName>
        <fullName evidence="10">Arabinose-5-phosphate isomerase</fullName>
    </recommendedName>
</protein>
<dbReference type="PROSITE" id="PS51371">
    <property type="entry name" value="CBS"/>
    <property type="match status" value="2"/>
</dbReference>
<evidence type="ECO:0000256" key="4">
    <source>
        <dbReference type="PIRNR" id="PIRNR004692"/>
    </source>
</evidence>
<evidence type="ECO:0000256" key="1">
    <source>
        <dbReference type="ARBA" id="ARBA00008165"/>
    </source>
</evidence>
<dbReference type="Pfam" id="PF00571">
    <property type="entry name" value="CBS"/>
    <property type="match status" value="2"/>
</dbReference>
<comment type="similarity">
    <text evidence="1 4">Belongs to the SIS family. GutQ/KpsF subfamily.</text>
</comment>
<name>A0ABR2VYY6_9FUNG</name>
<reference evidence="8 9" key="1">
    <citation type="submission" date="2023-04" db="EMBL/GenBank/DDBJ databases">
        <title>Genome of Basidiobolus ranarum AG-B5.</title>
        <authorList>
            <person name="Stajich J.E."/>
            <person name="Carter-House D."/>
            <person name="Gryganskyi A."/>
        </authorList>
    </citation>
    <scope>NUCLEOTIDE SEQUENCE [LARGE SCALE GENOMIC DNA]</scope>
    <source>
        <strain evidence="8 9">AG-B5</strain>
    </source>
</reference>
<evidence type="ECO:0000259" key="6">
    <source>
        <dbReference type="PROSITE" id="PS51371"/>
    </source>
</evidence>
<gene>
    <name evidence="8" type="ORF">K7432_008193</name>
</gene>
<proteinExistence type="inferred from homology"/>
<sequence length="331" mass="35811">MVLVDAIVENAVRVLKEEGNAILECAERVVRDESSFSKIITLMKRCLDKGGKIVVTGVGKSGKIGEKITATLLSTGSLAVFLHPTEGLHGDLGIVQAKDVVLALSYTGNTEELLQIVPSFKKRKVVLIGLGGNSNSLLAQQCDAWLDGYVKSEVCTHVPAPTTSTTVALALGDAIAITLMQLRVYDAHHFALNHPGGSLGRKLTLKAKDVMYSFDEIPVVSQDAIVSEILVLSMQKRCGSVLVLDETGETVVGIITDGDIRRALEFREQIFQLQASHIMTSNPIVCFVDDMASEALRLMEEHDPPVSVLPVLDKFNKPYGLITAEQLAQTF</sequence>
<keyword evidence="3 5" id="KW-0129">CBS domain</keyword>
<dbReference type="SUPFAM" id="SSF53697">
    <property type="entry name" value="SIS domain"/>
    <property type="match status" value="1"/>
</dbReference>
<dbReference type="NCBIfam" id="TIGR00393">
    <property type="entry name" value="kpsF"/>
    <property type="match status" value="1"/>
</dbReference>
<dbReference type="InterPro" id="IPR000644">
    <property type="entry name" value="CBS_dom"/>
</dbReference>
<feature type="domain" description="CBS" evidence="6">
    <location>
        <begin position="211"/>
        <end position="273"/>
    </location>
</feature>
<dbReference type="InterPro" id="IPR001347">
    <property type="entry name" value="SIS_dom"/>
</dbReference>
<dbReference type="PANTHER" id="PTHR42745">
    <property type="match status" value="1"/>
</dbReference>
<keyword evidence="9" id="KW-1185">Reference proteome</keyword>
<organism evidence="8 9">
    <name type="scientific">Basidiobolus ranarum</name>
    <dbReference type="NCBI Taxonomy" id="34480"/>
    <lineage>
        <taxon>Eukaryota</taxon>
        <taxon>Fungi</taxon>
        <taxon>Fungi incertae sedis</taxon>
        <taxon>Zoopagomycota</taxon>
        <taxon>Entomophthoromycotina</taxon>
        <taxon>Basidiobolomycetes</taxon>
        <taxon>Basidiobolales</taxon>
        <taxon>Basidiobolaceae</taxon>
        <taxon>Basidiobolus</taxon>
    </lineage>
</organism>
<dbReference type="InterPro" id="IPR046342">
    <property type="entry name" value="CBS_dom_sf"/>
</dbReference>
<dbReference type="InterPro" id="IPR050986">
    <property type="entry name" value="GutQ/KpsF_isomerases"/>
</dbReference>
<feature type="domain" description="SIS" evidence="7">
    <location>
        <begin position="43"/>
        <end position="185"/>
    </location>
</feature>
<accession>A0ABR2VYY6</accession>
<evidence type="ECO:0000313" key="8">
    <source>
        <dbReference type="EMBL" id="KAK9710842.1"/>
    </source>
</evidence>
<dbReference type="InterPro" id="IPR046348">
    <property type="entry name" value="SIS_dom_sf"/>
</dbReference>
<comment type="caution">
    <text evidence="8">The sequence shown here is derived from an EMBL/GenBank/DDBJ whole genome shotgun (WGS) entry which is preliminary data.</text>
</comment>
<evidence type="ECO:0000256" key="5">
    <source>
        <dbReference type="PROSITE-ProRule" id="PRU00703"/>
    </source>
</evidence>
<dbReference type="PANTHER" id="PTHR42745:SF1">
    <property type="entry name" value="ARABINOSE 5-PHOSPHATE ISOMERASE KDSD"/>
    <property type="match status" value="1"/>
</dbReference>
<evidence type="ECO:0000259" key="7">
    <source>
        <dbReference type="PROSITE" id="PS51464"/>
    </source>
</evidence>
<evidence type="ECO:0000313" key="9">
    <source>
        <dbReference type="Proteomes" id="UP001479436"/>
    </source>
</evidence>
<dbReference type="CDD" id="cd05014">
    <property type="entry name" value="SIS_Kpsf"/>
    <property type="match status" value="1"/>
</dbReference>
<dbReference type="Proteomes" id="UP001479436">
    <property type="component" value="Unassembled WGS sequence"/>
</dbReference>